<accession>A0A7E6ELH4</accession>
<feature type="region of interest" description="Disordered" evidence="6">
    <location>
        <begin position="90"/>
        <end position="118"/>
    </location>
</feature>
<proteinExistence type="predicted"/>
<dbReference type="PANTHER" id="PTHR21490">
    <property type="entry name" value="ENKURIN-RELATED"/>
    <property type="match status" value="1"/>
</dbReference>
<reference evidence="9" key="1">
    <citation type="submission" date="2025-08" db="UniProtKB">
        <authorList>
            <consortium name="RefSeq"/>
        </authorList>
    </citation>
    <scope>IDENTIFICATION</scope>
</reference>
<evidence type="ECO:0000256" key="4">
    <source>
        <dbReference type="ARBA" id="ARBA00023212"/>
    </source>
</evidence>
<evidence type="ECO:0000259" key="7">
    <source>
        <dbReference type="PROSITE" id="PS51665"/>
    </source>
</evidence>
<evidence type="ECO:0000313" key="9">
    <source>
        <dbReference type="RefSeq" id="XP_036355657.1"/>
    </source>
</evidence>
<evidence type="ECO:0000256" key="1">
    <source>
        <dbReference type="ARBA" id="ARBA00004138"/>
    </source>
</evidence>
<dbReference type="GO" id="GO:0005516">
    <property type="term" value="F:calmodulin binding"/>
    <property type="evidence" value="ECO:0007669"/>
    <property type="project" value="TreeGrafter"/>
</dbReference>
<sequence length="181" mass="21218">MGFYGNQTVIKSDEYINDLLPKEMAPQPPKIKYVSGYAKQTREELKRNRYPYKTMGPPEVSLPSTTQYLRKHANDFDYGQVPKYLYNRKQEEEERKAGGIRSAQNKAEDNSLHTLSSHEQKSILKGLTANWEEVYRQYLGLSVIIDTIPKRLRKERLESEMESLQKDIELFSRYKTVYIAD</sequence>
<evidence type="ECO:0000256" key="2">
    <source>
        <dbReference type="ARBA" id="ARBA00004245"/>
    </source>
</evidence>
<comment type="subcellular location">
    <subcellularLocation>
        <location evidence="1">Cell projection</location>
        <location evidence="1">Cilium</location>
    </subcellularLocation>
    <subcellularLocation>
        <location evidence="2">Cytoplasm</location>
        <location evidence="2">Cytoskeleton</location>
    </subcellularLocation>
</comment>
<dbReference type="GO" id="GO:0005929">
    <property type="term" value="C:cilium"/>
    <property type="evidence" value="ECO:0007669"/>
    <property type="project" value="UniProtKB-SubCell"/>
</dbReference>
<protein>
    <submittedName>
        <fullName evidence="9">Enkurin-like</fullName>
    </submittedName>
</protein>
<keyword evidence="4" id="KW-0206">Cytoskeleton</keyword>
<feature type="compositionally biased region" description="Basic and acidic residues" evidence="6">
    <location>
        <begin position="106"/>
        <end position="118"/>
    </location>
</feature>
<dbReference type="InterPro" id="IPR027012">
    <property type="entry name" value="Enkurin_dom"/>
</dbReference>
<keyword evidence="5" id="KW-0966">Cell projection</keyword>
<feature type="domain" description="Enkurin" evidence="7">
    <location>
        <begin position="87"/>
        <end position="179"/>
    </location>
</feature>
<dbReference type="Pfam" id="PF13864">
    <property type="entry name" value="Enkurin"/>
    <property type="match status" value="1"/>
</dbReference>
<name>A0A7E6ELH4_9MOLL</name>
<dbReference type="KEGG" id="osn:118761659"/>
<dbReference type="Proteomes" id="UP000515154">
    <property type="component" value="Unplaced"/>
</dbReference>
<keyword evidence="8" id="KW-1185">Reference proteome</keyword>
<evidence type="ECO:0000256" key="5">
    <source>
        <dbReference type="ARBA" id="ARBA00023273"/>
    </source>
</evidence>
<gene>
    <name evidence="9" type="primary">LOC118761659</name>
</gene>
<dbReference type="PROSITE" id="PS51665">
    <property type="entry name" value="ENKURIN"/>
    <property type="match status" value="1"/>
</dbReference>
<dbReference type="RefSeq" id="XP_036355657.1">
    <property type="nucleotide sequence ID" value="XM_036499764.1"/>
</dbReference>
<evidence type="ECO:0000256" key="6">
    <source>
        <dbReference type="SAM" id="MobiDB-lite"/>
    </source>
</evidence>
<evidence type="ECO:0000313" key="8">
    <source>
        <dbReference type="Proteomes" id="UP000515154"/>
    </source>
</evidence>
<organism evidence="8 9">
    <name type="scientific">Octopus sinensis</name>
    <name type="common">East Asian common octopus</name>
    <dbReference type="NCBI Taxonomy" id="2607531"/>
    <lineage>
        <taxon>Eukaryota</taxon>
        <taxon>Metazoa</taxon>
        <taxon>Spiralia</taxon>
        <taxon>Lophotrochozoa</taxon>
        <taxon>Mollusca</taxon>
        <taxon>Cephalopoda</taxon>
        <taxon>Coleoidea</taxon>
        <taxon>Octopodiformes</taxon>
        <taxon>Octopoda</taxon>
        <taxon>Incirrata</taxon>
        <taxon>Octopodidae</taxon>
        <taxon>Octopus</taxon>
    </lineage>
</organism>
<dbReference type="InterPro" id="IPR052102">
    <property type="entry name" value="Enkurin_domain-protein"/>
</dbReference>
<dbReference type="AlphaFoldDB" id="A0A7E6ELH4"/>
<evidence type="ECO:0000256" key="3">
    <source>
        <dbReference type="ARBA" id="ARBA00022490"/>
    </source>
</evidence>
<keyword evidence="3" id="KW-0963">Cytoplasm</keyword>
<dbReference type="PANTHER" id="PTHR21490:SF0">
    <property type="entry name" value="ENKURIN"/>
    <property type="match status" value="1"/>
</dbReference>
<dbReference type="GO" id="GO:0005856">
    <property type="term" value="C:cytoskeleton"/>
    <property type="evidence" value="ECO:0007669"/>
    <property type="project" value="UniProtKB-SubCell"/>
</dbReference>